<dbReference type="GO" id="GO:0006644">
    <property type="term" value="P:phospholipid metabolic process"/>
    <property type="evidence" value="ECO:0007669"/>
    <property type="project" value="TreeGrafter"/>
</dbReference>
<organism evidence="2">
    <name type="scientific">Herbaspirillum huttiense subsp. nephrolepidis</name>
    <dbReference type="NCBI Taxonomy" id="3075126"/>
    <lineage>
        <taxon>Bacteria</taxon>
        <taxon>Pseudomonadati</taxon>
        <taxon>Pseudomonadota</taxon>
        <taxon>Betaproteobacteria</taxon>
        <taxon>Burkholderiales</taxon>
        <taxon>Oxalobacteraceae</taxon>
        <taxon>Herbaspirillum</taxon>
    </lineage>
</organism>
<name>A0AAE4GD35_9BURK</name>
<dbReference type="GO" id="GO:0008889">
    <property type="term" value="F:glycerophosphodiester phosphodiesterase activity"/>
    <property type="evidence" value="ECO:0007669"/>
    <property type="project" value="TreeGrafter"/>
</dbReference>
<proteinExistence type="predicted"/>
<sequence length="295" mass="31706">MDQALAQAAPLAWRQSALTTATGPVLVSSHRSCWTETSENSLDGIRRCIAEGIDIGEIDVRTTRDGALVLMHDETVDRTTNGHGAVADLTLAEIQALRLYARGGGKGASLTARRVPTLQEALAAARGRILLNLDVKAADIGPMVAAILETDTARDVLLNINAGVDAQQVAWARSLGIAVQTLYFDEKTGASARSGQLQTMARQEPTVLQIIFRDPAVVGEAVQAIGRRPVRLLVNTMAIDIDSGRPMDLAGPYLDTVAVVHPEQVWGKLIASGVSIIQTDEPQRLLAWLKRKKLR</sequence>
<dbReference type="EMBL" id="JAVRAA010000019">
    <property type="protein sequence ID" value="MDT0340219.1"/>
    <property type="molecule type" value="Genomic_DNA"/>
</dbReference>
<dbReference type="PANTHER" id="PTHR46320:SF1">
    <property type="entry name" value="GLYCEROPHOSPHODIESTER PHOSPHODIESTERASE 1"/>
    <property type="match status" value="1"/>
</dbReference>
<dbReference type="InterPro" id="IPR017946">
    <property type="entry name" value="PLC-like_Pdiesterase_TIM-brl"/>
</dbReference>
<evidence type="ECO:0000259" key="1">
    <source>
        <dbReference type="PROSITE" id="PS51704"/>
    </source>
</evidence>
<dbReference type="CDD" id="cd08566">
    <property type="entry name" value="GDPD_AtGDE_like"/>
    <property type="match status" value="1"/>
</dbReference>
<dbReference type="InterPro" id="IPR030395">
    <property type="entry name" value="GP_PDE_dom"/>
</dbReference>
<dbReference type="SUPFAM" id="SSF51695">
    <property type="entry name" value="PLC-like phosphodiesterases"/>
    <property type="match status" value="1"/>
</dbReference>
<dbReference type="RefSeq" id="WP_134135800.1">
    <property type="nucleotide sequence ID" value="NZ_JAVLSM010000018.1"/>
</dbReference>
<evidence type="ECO:0000313" key="2">
    <source>
        <dbReference type="EMBL" id="MDT0340219.1"/>
    </source>
</evidence>
<dbReference type="InterPro" id="IPR032160">
    <property type="entry name" value="DUF4996"/>
</dbReference>
<gene>
    <name evidence="2" type="ORF">RJN63_25545</name>
</gene>
<feature type="domain" description="GP-PDE" evidence="1">
    <location>
        <begin position="25"/>
        <end position="289"/>
    </location>
</feature>
<dbReference type="AlphaFoldDB" id="A0AAE4GD35"/>
<accession>A0AAE4GD35</accession>
<dbReference type="Pfam" id="PF03009">
    <property type="entry name" value="GDPD"/>
    <property type="match status" value="1"/>
</dbReference>
<reference evidence="2" key="1">
    <citation type="submission" date="2023-02" db="EMBL/GenBank/DDBJ databases">
        <title>Description of Herbaspirillum huttiense subsp. nephrolepsisexaltata and Herbaspirillum huttiense subsp. lycopersicon.</title>
        <authorList>
            <person name="Poudel M."/>
            <person name="Sharma A."/>
            <person name="Goss E."/>
            <person name="Tapia J.H."/>
            <person name="Harmon C.M."/>
            <person name="Jones J.B."/>
        </authorList>
    </citation>
    <scope>NUCLEOTIDE SEQUENCE</scope>
    <source>
        <strain evidence="2">NC40101</strain>
    </source>
</reference>
<dbReference type="GO" id="GO:0005886">
    <property type="term" value="C:plasma membrane"/>
    <property type="evidence" value="ECO:0007669"/>
    <property type="project" value="TreeGrafter"/>
</dbReference>
<protein>
    <submittedName>
        <fullName evidence="2">Glycerophosphodiester phosphodiesterase family protein</fullName>
    </submittedName>
</protein>
<dbReference type="GO" id="GO:0070291">
    <property type="term" value="P:N-acylethanolamine metabolic process"/>
    <property type="evidence" value="ECO:0007669"/>
    <property type="project" value="TreeGrafter"/>
</dbReference>
<dbReference type="Pfam" id="PF16387">
    <property type="entry name" value="DUF4996"/>
    <property type="match status" value="1"/>
</dbReference>
<dbReference type="GO" id="GO:0006580">
    <property type="term" value="P:ethanolamine metabolic process"/>
    <property type="evidence" value="ECO:0007669"/>
    <property type="project" value="TreeGrafter"/>
</dbReference>
<comment type="caution">
    <text evidence="2">The sequence shown here is derived from an EMBL/GenBank/DDBJ whole genome shotgun (WGS) entry which is preliminary data.</text>
</comment>
<dbReference type="PANTHER" id="PTHR46320">
    <property type="entry name" value="GLYCEROPHOSPHODIESTER PHOSPHODIESTERASE 1"/>
    <property type="match status" value="1"/>
</dbReference>
<dbReference type="Gene3D" id="3.20.20.190">
    <property type="entry name" value="Phosphatidylinositol (PI) phosphodiesterase"/>
    <property type="match status" value="1"/>
</dbReference>
<dbReference type="PROSITE" id="PS51704">
    <property type="entry name" value="GP_PDE"/>
    <property type="match status" value="1"/>
</dbReference>